<dbReference type="GO" id="GO:0005829">
    <property type="term" value="C:cytosol"/>
    <property type="evidence" value="ECO:0007669"/>
    <property type="project" value="TreeGrafter"/>
</dbReference>
<dbReference type="PANTHER" id="PTHR30458:SF0">
    <property type="entry name" value="1,2-PHENYLACETYL-COA EPOXIDASE, SUBUNIT C"/>
    <property type="match status" value="1"/>
</dbReference>
<dbReference type="EMBL" id="JAPNKE010000002">
    <property type="protein sequence ID" value="MCY1010687.1"/>
    <property type="molecule type" value="Genomic_DNA"/>
</dbReference>
<dbReference type="InterPro" id="IPR017635">
    <property type="entry name" value="Benzoyl_CoA_Oase_BoxB"/>
</dbReference>
<reference evidence="1" key="1">
    <citation type="submission" date="2022-11" db="EMBL/GenBank/DDBJ databases">
        <title>Minimal conservation of predation-associated metabolite biosynthetic gene clusters underscores biosynthetic potential of Myxococcota including descriptions for ten novel species: Archangium lansinium sp. nov., Myxococcus landrumus sp. nov., Nannocystis bai.</title>
        <authorList>
            <person name="Ahearne A."/>
            <person name="Stevens C."/>
            <person name="Phillips K."/>
        </authorList>
    </citation>
    <scope>NUCLEOTIDE SEQUENCE</scope>
    <source>
        <strain evidence="1">Na p29</strain>
    </source>
</reference>
<sequence>MVSNTVDLNAKIPNNVGLSDDVKLQRALEKWLPSYLEWWNDMGPSDFAQKNVYLRTAVSVDNDGWAHYDYVKMPDYRWGIFLNPRQEESLIRCGDDAGKAAWHEVPGEHRNALRRIIVTQADTEPASVEQQRLLGHTAPSLYDMRNLFQVNVEEGRHLWAMVYLLHKYFGRDGRDEADMLLERRSGDPDKPRILGAFNQPCDHWLSFFAFTMFTDRDGKYQLAALAQSGFDPLARTTEFMLTEEAHHLFVGETGMDRIVKRSAELQRLDPNGDVRNQGGIDFDLIQRTINYWYTYSLDLFGGEISSNAADFFATGLKGRYREDKYEEHRALGGTYRLPVVEDGRLSERDVPMRNAMNEVLRDAYVHDCERALRKWNRTLEEAGSPTRLALPSRRFHRHQGIYADHAFDPTGNLITKDQFEQRRHEWVLTPSDNDYLLSIMKASHEPGKFANWIAPPTRGIEGQPIDFEYVQLRD</sequence>
<comment type="caution">
    <text evidence="1">The sequence shown here is derived from an EMBL/GenBank/DDBJ whole genome shotgun (WGS) entry which is preliminary data.</text>
</comment>
<keyword evidence="2" id="KW-1185">Reference proteome</keyword>
<name>A0A9X3EV16_9BACT</name>
<dbReference type="PANTHER" id="PTHR30458">
    <property type="entry name" value="PHENYLACETIC ACID DEGRADATION PROTEIN PAA"/>
    <property type="match status" value="1"/>
</dbReference>
<accession>A0A9X3EV16</accession>
<dbReference type="Gene3D" id="1.10.620.20">
    <property type="entry name" value="Ribonucleotide Reductase, subunit A"/>
    <property type="match status" value="1"/>
</dbReference>
<dbReference type="InterPro" id="IPR009078">
    <property type="entry name" value="Ferritin-like_SF"/>
</dbReference>
<dbReference type="NCBIfam" id="TIGR03225">
    <property type="entry name" value="benzo_boxB"/>
    <property type="match status" value="1"/>
</dbReference>
<gene>
    <name evidence="1" type="primary">boxB</name>
    <name evidence="1" type="ORF">OV079_35005</name>
</gene>
<dbReference type="InterPro" id="IPR052703">
    <property type="entry name" value="Aromatic_CoA_ox/epox"/>
</dbReference>
<evidence type="ECO:0000313" key="1">
    <source>
        <dbReference type="EMBL" id="MCY1010687.1"/>
    </source>
</evidence>
<dbReference type="EC" id="1.14.13.208" evidence="1"/>
<dbReference type="GO" id="GO:0016491">
    <property type="term" value="F:oxidoreductase activity"/>
    <property type="evidence" value="ECO:0007669"/>
    <property type="project" value="UniProtKB-KW"/>
</dbReference>
<dbReference type="InterPro" id="IPR012348">
    <property type="entry name" value="RNR-like"/>
</dbReference>
<protein>
    <submittedName>
        <fullName evidence="1">Benzoyl-CoA 2,3-epoxidase subunit BoxB</fullName>
        <ecNumber evidence="1">1.14.13.208</ecNumber>
    </submittedName>
</protein>
<dbReference type="GO" id="GO:0010124">
    <property type="term" value="P:phenylacetate catabolic process"/>
    <property type="evidence" value="ECO:0007669"/>
    <property type="project" value="TreeGrafter"/>
</dbReference>
<dbReference type="RefSeq" id="WP_267773732.1">
    <property type="nucleotide sequence ID" value="NZ_JAPNKE010000002.1"/>
</dbReference>
<keyword evidence="1" id="KW-0560">Oxidoreductase</keyword>
<organism evidence="1 2">
    <name type="scientific">Nannocystis pusilla</name>
    <dbReference type="NCBI Taxonomy" id="889268"/>
    <lineage>
        <taxon>Bacteria</taxon>
        <taxon>Pseudomonadati</taxon>
        <taxon>Myxococcota</taxon>
        <taxon>Polyangia</taxon>
        <taxon>Nannocystales</taxon>
        <taxon>Nannocystaceae</taxon>
        <taxon>Nannocystis</taxon>
    </lineage>
</organism>
<dbReference type="SUPFAM" id="SSF47240">
    <property type="entry name" value="Ferritin-like"/>
    <property type="match status" value="1"/>
</dbReference>
<dbReference type="Proteomes" id="UP001150924">
    <property type="component" value="Unassembled WGS sequence"/>
</dbReference>
<evidence type="ECO:0000313" key="2">
    <source>
        <dbReference type="Proteomes" id="UP001150924"/>
    </source>
</evidence>
<dbReference type="AlphaFoldDB" id="A0A9X3EV16"/>
<proteinExistence type="predicted"/>